<dbReference type="Gene3D" id="3.40.50.2020">
    <property type="match status" value="1"/>
</dbReference>
<keyword evidence="3 7" id="KW-0328">Glycosyltransferase</keyword>
<organism evidence="13 14">
    <name type="scientific">Clostridium cochlearium</name>
    <dbReference type="NCBI Taxonomy" id="1494"/>
    <lineage>
        <taxon>Bacteria</taxon>
        <taxon>Bacillati</taxon>
        <taxon>Bacillota</taxon>
        <taxon>Clostridia</taxon>
        <taxon>Eubacteriales</taxon>
        <taxon>Clostridiaceae</taxon>
        <taxon>Clostridium</taxon>
    </lineage>
</organism>
<comment type="similarity">
    <text evidence="2 7 8">In the C-terminal section; belongs to the purine/pyrimidine phosphoribosyltransferase family.</text>
</comment>
<keyword evidence="4 7" id="KW-0808">Transferase</keyword>
<evidence type="ECO:0000256" key="5">
    <source>
        <dbReference type="ARBA" id="ARBA00022755"/>
    </source>
</evidence>
<dbReference type="InterPro" id="IPR005854">
    <property type="entry name" value="PurF"/>
</dbReference>
<feature type="domain" description="Glutamine amidotransferase type-2" evidence="12">
    <location>
        <begin position="20"/>
        <end position="240"/>
    </location>
</feature>
<dbReference type="EC" id="2.4.2.14" evidence="7"/>
<dbReference type="SUPFAM" id="SSF56235">
    <property type="entry name" value="N-terminal nucleophile aminohydrolases (Ntn hydrolases)"/>
    <property type="match status" value="1"/>
</dbReference>
<dbReference type="AlphaFoldDB" id="A0A7Y3V986"/>
<dbReference type="CDD" id="cd00715">
    <property type="entry name" value="GPATase_N"/>
    <property type="match status" value="1"/>
</dbReference>
<feature type="binding site" evidence="7 10">
    <location>
        <position position="303"/>
    </location>
    <ligand>
        <name>Mg(2+)</name>
        <dbReference type="ChEBI" id="CHEBI:18420"/>
    </ligand>
</feature>
<sequence>MIGEIMEWNNIKEDKFKDECGVFGIFTGGEKEIGIINYYGLFALQHRGQESAGMVVSNGEKLILHKNTGLVGDVFNYDKLNKLKGICGIGHVKYSSCKNGDLDNVQPILGKSKLGSIAVAHNGSLVNAKIIKELLEEAGIVFQTSVESEVVLNLISRSNKKHIEDALIEALQSIKGSYAMLLMTQDKLIGLRDPKGIRPLCIGKLEDSYVISSESCAINAIGGEFIRDVEPGEMVVVDKDGLKSLRFAEKTRGSICAFEYIYFARPDSNIDNISVYEYRVKSGEELYKECPAEADIVVGVPDSGIPAAIGYSKASGIPYGIGFIKNKYIGRSFIQPSQEMRERAVLVKLNPLKYNVEGKRVVIIDDSIVRGTTSKKLISSLRRAGAKEVHFRVASPMVKFPCYLGIDTPNKEDLMASNYNLEEIREMIGADSVGYLSIKGLTKALECKDCKKEFCLGCFSGEYPVSIPRE</sequence>
<reference evidence="13 14" key="1">
    <citation type="submission" date="2020-05" db="EMBL/GenBank/DDBJ databases">
        <title>Draft genome sequence of Clostridium cochlearium strain AGROS13 isolated from a sheep dairy farm in New Zealand.</title>
        <authorList>
            <person name="Gupta T.B."/>
            <person name="Jauregui R."/>
            <person name="Risson A.N."/>
            <person name="Brightwell G."/>
            <person name="Maclean P."/>
        </authorList>
    </citation>
    <scope>NUCLEOTIDE SEQUENCE [LARGE SCALE GENOMIC DNA]</scope>
    <source>
        <strain evidence="13 14">AGROS13</strain>
    </source>
</reference>
<accession>A0A7Y3V986</accession>
<evidence type="ECO:0000256" key="11">
    <source>
        <dbReference type="PIRSR" id="PIRSR000485-3"/>
    </source>
</evidence>
<dbReference type="GO" id="GO:0004044">
    <property type="term" value="F:amidophosphoribosyltransferase activity"/>
    <property type="evidence" value="ECO:0007669"/>
    <property type="project" value="UniProtKB-UniRule"/>
</dbReference>
<feature type="binding site" evidence="7 11">
    <location>
        <position position="402"/>
    </location>
    <ligand>
        <name>[4Fe-4S] cluster</name>
        <dbReference type="ChEBI" id="CHEBI:49883"/>
    </ligand>
</feature>
<comment type="catalytic activity">
    <reaction evidence="7 8">
        <text>5-phospho-beta-D-ribosylamine + L-glutamate + diphosphate = 5-phospho-alpha-D-ribose 1-diphosphate + L-glutamine + H2O</text>
        <dbReference type="Rhea" id="RHEA:14905"/>
        <dbReference type="ChEBI" id="CHEBI:15377"/>
        <dbReference type="ChEBI" id="CHEBI:29985"/>
        <dbReference type="ChEBI" id="CHEBI:33019"/>
        <dbReference type="ChEBI" id="CHEBI:58017"/>
        <dbReference type="ChEBI" id="CHEBI:58359"/>
        <dbReference type="ChEBI" id="CHEBI:58681"/>
        <dbReference type="EC" id="2.4.2.14"/>
    </reaction>
</comment>
<evidence type="ECO:0000256" key="8">
    <source>
        <dbReference type="PIRNR" id="PIRNR000485"/>
    </source>
</evidence>
<evidence type="ECO:0000259" key="12">
    <source>
        <dbReference type="PROSITE" id="PS51278"/>
    </source>
</evidence>
<dbReference type="InterPro" id="IPR035584">
    <property type="entry name" value="PurF_N"/>
</dbReference>
<name>A0A7Y3V986_CLOCO</name>
<feature type="binding site" evidence="7 10">
    <location>
        <position position="366"/>
    </location>
    <ligand>
        <name>Mg(2+)</name>
        <dbReference type="ChEBI" id="CHEBI:18420"/>
    </ligand>
</feature>
<dbReference type="GO" id="GO:0051539">
    <property type="term" value="F:4 iron, 4 sulfur cluster binding"/>
    <property type="evidence" value="ECO:0007669"/>
    <property type="project" value="UniProtKB-KW"/>
</dbReference>
<evidence type="ECO:0000256" key="2">
    <source>
        <dbReference type="ARBA" id="ARBA00010138"/>
    </source>
</evidence>
<keyword evidence="7 11" id="KW-0411">Iron-sulfur</keyword>
<dbReference type="NCBIfam" id="TIGR01134">
    <property type="entry name" value="purF"/>
    <property type="match status" value="1"/>
</dbReference>
<dbReference type="InterPro" id="IPR029057">
    <property type="entry name" value="PRTase-like"/>
</dbReference>
<dbReference type="Proteomes" id="UP000528432">
    <property type="component" value="Unassembled WGS sequence"/>
</dbReference>
<evidence type="ECO:0000313" key="13">
    <source>
        <dbReference type="EMBL" id="NOH15986.1"/>
    </source>
</evidence>
<protein>
    <recommendedName>
        <fullName evidence="7">Amidophosphoribosyltransferase</fullName>
        <shortName evidence="7">ATase</shortName>
        <ecNumber evidence="7">2.4.2.14</ecNumber>
    </recommendedName>
    <alternativeName>
        <fullName evidence="7">Glutamine phosphoribosylpyrophosphate amidotransferase</fullName>
        <shortName evidence="7">GPATase</shortName>
    </alternativeName>
</protein>
<evidence type="ECO:0000256" key="6">
    <source>
        <dbReference type="ARBA" id="ARBA00022962"/>
    </source>
</evidence>
<dbReference type="InterPro" id="IPR029055">
    <property type="entry name" value="Ntn_hydrolases_N"/>
</dbReference>
<dbReference type="HAMAP" id="MF_01931">
    <property type="entry name" value="PurF"/>
    <property type="match status" value="1"/>
</dbReference>
<evidence type="ECO:0000256" key="4">
    <source>
        <dbReference type="ARBA" id="ARBA00022679"/>
    </source>
</evidence>
<keyword evidence="7 10" id="KW-0479">Metal-binding</keyword>
<comment type="pathway">
    <text evidence="1 7 8">Purine metabolism; IMP biosynthesis via de novo pathway; N(1)-(5-phospho-D-ribosyl)glycinamide from 5-phospho-alpha-D-ribose 1-diphosphate: step 1/2.</text>
</comment>
<comment type="cofactor">
    <cofactor evidence="7 10">
        <name>Mg(2+)</name>
        <dbReference type="ChEBI" id="CHEBI:18420"/>
    </cofactor>
    <text evidence="7 10">Binds 1 Mg(2+) ion per subunit.</text>
</comment>
<keyword evidence="7" id="KW-0004">4Fe-4S</keyword>
<feature type="binding site" evidence="7 10">
    <location>
        <position position="365"/>
    </location>
    <ligand>
        <name>Mg(2+)</name>
        <dbReference type="ChEBI" id="CHEBI:18420"/>
    </ligand>
</feature>
<proteinExistence type="inferred from homology"/>
<feature type="binding site" evidence="7 11">
    <location>
        <position position="455"/>
    </location>
    <ligand>
        <name>[4Fe-4S] cluster</name>
        <dbReference type="ChEBI" id="CHEBI:49883"/>
    </ligand>
</feature>
<evidence type="ECO:0000256" key="9">
    <source>
        <dbReference type="PIRSR" id="PIRSR000485-1"/>
    </source>
</evidence>
<feature type="binding site" evidence="7 11">
    <location>
        <position position="256"/>
    </location>
    <ligand>
        <name>[4Fe-4S] cluster</name>
        <dbReference type="ChEBI" id="CHEBI:49883"/>
    </ligand>
</feature>
<gene>
    <name evidence="7" type="primary">purF</name>
    <name evidence="13" type="ORF">HMJ28_06255</name>
</gene>
<keyword evidence="7 11" id="KW-0408">Iron</keyword>
<evidence type="ECO:0000313" key="14">
    <source>
        <dbReference type="Proteomes" id="UP000528432"/>
    </source>
</evidence>
<feature type="active site" description="Nucleophile" evidence="7 9">
    <location>
        <position position="20"/>
    </location>
</feature>
<dbReference type="UniPathway" id="UPA00074">
    <property type="reaction ID" value="UER00124"/>
</dbReference>
<keyword evidence="6 7" id="KW-0315">Glutamine amidotransferase</keyword>
<dbReference type="GO" id="GO:0009113">
    <property type="term" value="P:purine nucleobase biosynthetic process"/>
    <property type="evidence" value="ECO:0007669"/>
    <property type="project" value="UniProtKB-UniRule"/>
</dbReference>
<comment type="cofactor">
    <cofactor evidence="7 11">
        <name>[4Fe-4S] cluster</name>
        <dbReference type="ChEBI" id="CHEBI:49883"/>
    </cofactor>
    <text evidence="7 11">Binds 1 [4Fe-4S] cluster per subunit.</text>
</comment>
<dbReference type="PIRSF" id="PIRSF000485">
    <property type="entry name" value="Amd_phspho_trans"/>
    <property type="match status" value="1"/>
</dbReference>
<dbReference type="Gene3D" id="3.60.20.10">
    <property type="entry name" value="Glutamine Phosphoribosylpyrophosphate, subunit 1, domain 1"/>
    <property type="match status" value="1"/>
</dbReference>
<evidence type="ECO:0000256" key="7">
    <source>
        <dbReference type="HAMAP-Rule" id="MF_01931"/>
    </source>
</evidence>
<dbReference type="PROSITE" id="PS51278">
    <property type="entry name" value="GATASE_TYPE_2"/>
    <property type="match status" value="1"/>
</dbReference>
<dbReference type="PANTHER" id="PTHR11907">
    <property type="entry name" value="AMIDOPHOSPHORIBOSYLTRANSFERASE"/>
    <property type="match status" value="1"/>
</dbReference>
<evidence type="ECO:0000256" key="3">
    <source>
        <dbReference type="ARBA" id="ARBA00022676"/>
    </source>
</evidence>
<dbReference type="GO" id="GO:0000287">
    <property type="term" value="F:magnesium ion binding"/>
    <property type="evidence" value="ECO:0007669"/>
    <property type="project" value="UniProtKB-UniRule"/>
</dbReference>
<dbReference type="CDD" id="cd06223">
    <property type="entry name" value="PRTases_typeI"/>
    <property type="match status" value="1"/>
</dbReference>
<dbReference type="EMBL" id="JABFIF010000009">
    <property type="protein sequence ID" value="NOH15986.1"/>
    <property type="molecule type" value="Genomic_DNA"/>
</dbReference>
<keyword evidence="7 10" id="KW-0460">Magnesium</keyword>
<dbReference type="Pfam" id="PF13537">
    <property type="entry name" value="GATase_7"/>
    <property type="match status" value="1"/>
</dbReference>
<evidence type="ECO:0000256" key="1">
    <source>
        <dbReference type="ARBA" id="ARBA00005209"/>
    </source>
</evidence>
<comment type="function">
    <text evidence="7">Catalyzes the formation of phosphoribosylamine from phosphoribosylpyrophosphate (PRPP) and glutamine.</text>
</comment>
<evidence type="ECO:0000256" key="10">
    <source>
        <dbReference type="PIRSR" id="PIRSR000485-2"/>
    </source>
</evidence>
<feature type="binding site" evidence="7 11">
    <location>
        <position position="458"/>
    </location>
    <ligand>
        <name>[4Fe-4S] cluster</name>
        <dbReference type="ChEBI" id="CHEBI:49883"/>
    </ligand>
</feature>
<dbReference type="Pfam" id="PF00156">
    <property type="entry name" value="Pribosyltran"/>
    <property type="match status" value="1"/>
</dbReference>
<comment type="caution">
    <text evidence="13">The sequence shown here is derived from an EMBL/GenBank/DDBJ whole genome shotgun (WGS) entry which is preliminary data.</text>
</comment>
<dbReference type="InterPro" id="IPR017932">
    <property type="entry name" value="GATase_2_dom"/>
</dbReference>
<dbReference type="GO" id="GO:0006189">
    <property type="term" value="P:'de novo' IMP biosynthetic process"/>
    <property type="evidence" value="ECO:0007669"/>
    <property type="project" value="UniProtKB-UniRule"/>
</dbReference>
<keyword evidence="5 7" id="KW-0658">Purine biosynthesis</keyword>
<dbReference type="InterPro" id="IPR000836">
    <property type="entry name" value="PRTase_dom"/>
</dbReference>
<dbReference type="SUPFAM" id="SSF53271">
    <property type="entry name" value="PRTase-like"/>
    <property type="match status" value="1"/>
</dbReference>